<keyword evidence="1" id="KW-0560">Oxidoreductase</keyword>
<reference evidence="3 4" key="1">
    <citation type="submission" date="2014-10" db="EMBL/GenBank/DDBJ databases">
        <title>Genome sequence of Novosphingobium malaysiense MUSC 273(T).</title>
        <authorList>
            <person name="Lee L.-H."/>
        </authorList>
    </citation>
    <scope>NUCLEOTIDE SEQUENCE [LARGE SCALE GENOMIC DNA]</scope>
    <source>
        <strain evidence="3 4">MUSC 273</strain>
    </source>
</reference>
<accession>A0A0B1ZG33</accession>
<dbReference type="GO" id="GO:0010181">
    <property type="term" value="F:FMN binding"/>
    <property type="evidence" value="ECO:0007669"/>
    <property type="project" value="InterPro"/>
</dbReference>
<dbReference type="Gene3D" id="2.30.110.10">
    <property type="entry name" value="Electron Transport, Fmn-binding Protein, Chain A"/>
    <property type="match status" value="1"/>
</dbReference>
<organism evidence="3 4">
    <name type="scientific">Novosphingobium malaysiense</name>
    <dbReference type="NCBI Taxonomy" id="1348853"/>
    <lineage>
        <taxon>Bacteria</taxon>
        <taxon>Pseudomonadati</taxon>
        <taxon>Pseudomonadota</taxon>
        <taxon>Alphaproteobacteria</taxon>
        <taxon>Sphingomonadales</taxon>
        <taxon>Sphingomonadaceae</taxon>
        <taxon>Novosphingobium</taxon>
    </lineage>
</organism>
<evidence type="ECO:0000313" key="4">
    <source>
        <dbReference type="Proteomes" id="UP000031057"/>
    </source>
</evidence>
<dbReference type="PANTHER" id="PTHR30466">
    <property type="entry name" value="FLAVIN REDUCTASE"/>
    <property type="match status" value="1"/>
</dbReference>
<dbReference type="SUPFAM" id="SSF50475">
    <property type="entry name" value="FMN-binding split barrel"/>
    <property type="match status" value="1"/>
</dbReference>
<dbReference type="EMBL" id="JTDI01000006">
    <property type="protein sequence ID" value="KHK90046.1"/>
    <property type="molecule type" value="Genomic_DNA"/>
</dbReference>
<dbReference type="STRING" id="1348853.LK12_18055"/>
<dbReference type="InterPro" id="IPR012349">
    <property type="entry name" value="Split_barrel_FMN-bd"/>
</dbReference>
<evidence type="ECO:0000256" key="1">
    <source>
        <dbReference type="ARBA" id="ARBA00023002"/>
    </source>
</evidence>
<protein>
    <recommendedName>
        <fullName evidence="2">Flavin reductase like domain-containing protein</fullName>
    </recommendedName>
</protein>
<comment type="caution">
    <text evidence="3">The sequence shown here is derived from an EMBL/GenBank/DDBJ whole genome shotgun (WGS) entry which is preliminary data.</text>
</comment>
<dbReference type="AlphaFoldDB" id="A0A0B1ZG33"/>
<feature type="domain" description="Flavin reductase like" evidence="2">
    <location>
        <begin position="6"/>
        <end position="150"/>
    </location>
</feature>
<sequence length="150" mass="16121">MFRQSMRRLASSVSVVACLADGEWVGMSATSVTSLTMDPPALLVCVNKQASMAAHLTLGMHFSVNLLNREHEGLSAAFGSSKLRAERFKDGGWAAGSSGVPVMGEALAAIECTVDKMVEYGSHVIVIGRVEEVRMGNEAHPLVYFDGKYR</sequence>
<dbReference type="Proteomes" id="UP000031057">
    <property type="component" value="Unassembled WGS sequence"/>
</dbReference>
<keyword evidence="4" id="KW-1185">Reference proteome</keyword>
<dbReference type="GO" id="GO:0042602">
    <property type="term" value="F:riboflavin reductase (NADPH) activity"/>
    <property type="evidence" value="ECO:0007669"/>
    <property type="project" value="TreeGrafter"/>
</dbReference>
<gene>
    <name evidence="3" type="ORF">LK12_18055</name>
</gene>
<evidence type="ECO:0000313" key="3">
    <source>
        <dbReference type="EMBL" id="KHK90046.1"/>
    </source>
</evidence>
<dbReference type="InterPro" id="IPR002563">
    <property type="entry name" value="Flavin_Rdtase-like_dom"/>
</dbReference>
<dbReference type="Pfam" id="PF01613">
    <property type="entry name" value="Flavin_Reduct"/>
    <property type="match status" value="1"/>
</dbReference>
<proteinExistence type="predicted"/>
<name>A0A0B1ZG33_9SPHN</name>
<dbReference type="SMART" id="SM00903">
    <property type="entry name" value="Flavin_Reduct"/>
    <property type="match status" value="1"/>
</dbReference>
<evidence type="ECO:0000259" key="2">
    <source>
        <dbReference type="SMART" id="SM00903"/>
    </source>
</evidence>
<dbReference type="InterPro" id="IPR050268">
    <property type="entry name" value="NADH-dep_flavin_reductase"/>
</dbReference>
<dbReference type="PANTHER" id="PTHR30466:SF1">
    <property type="entry name" value="FMN REDUCTASE (NADH) RUTF"/>
    <property type="match status" value="1"/>
</dbReference>